<keyword evidence="2" id="KW-1185">Reference proteome</keyword>
<dbReference type="RefSeq" id="WP_090399689.1">
    <property type="nucleotide sequence ID" value="NZ_FNEN01000020.1"/>
</dbReference>
<sequence>MSERLESARYKIELLKTTVHEGVFASTINEFIERDADYIFKQAEKAERYEGAFKDLYNINTDMLVAKYADWQDVQEEAFEDAHQKLDYLIDKLNSIGG</sequence>
<name>A0A1G8RTE7_9BACI</name>
<accession>A0A1G8RTE7</accession>
<protein>
    <submittedName>
        <fullName evidence="1">Uncharacterized protein</fullName>
    </submittedName>
</protein>
<evidence type="ECO:0000313" key="1">
    <source>
        <dbReference type="EMBL" id="SDJ20344.1"/>
    </source>
</evidence>
<organism evidence="1 2">
    <name type="scientific">Natribacillus halophilus</name>
    <dbReference type="NCBI Taxonomy" id="549003"/>
    <lineage>
        <taxon>Bacteria</taxon>
        <taxon>Bacillati</taxon>
        <taxon>Bacillota</taxon>
        <taxon>Bacilli</taxon>
        <taxon>Bacillales</taxon>
        <taxon>Bacillaceae</taxon>
        <taxon>Natribacillus</taxon>
    </lineage>
</organism>
<reference evidence="1 2" key="1">
    <citation type="submission" date="2016-10" db="EMBL/GenBank/DDBJ databases">
        <authorList>
            <person name="de Groot N.N."/>
        </authorList>
    </citation>
    <scope>NUCLEOTIDE SEQUENCE [LARGE SCALE GENOMIC DNA]</scope>
    <source>
        <strain evidence="1 2">DSM 21771</strain>
    </source>
</reference>
<gene>
    <name evidence="1" type="ORF">SAMN04488123_12041</name>
</gene>
<dbReference type="AlphaFoldDB" id="A0A1G8RTE7"/>
<proteinExistence type="predicted"/>
<dbReference type="Proteomes" id="UP000198853">
    <property type="component" value="Unassembled WGS sequence"/>
</dbReference>
<evidence type="ECO:0000313" key="2">
    <source>
        <dbReference type="Proteomes" id="UP000198853"/>
    </source>
</evidence>
<dbReference type="EMBL" id="FNEN01000020">
    <property type="protein sequence ID" value="SDJ20344.1"/>
    <property type="molecule type" value="Genomic_DNA"/>
</dbReference>